<accession>E9HI14</accession>
<dbReference type="AlphaFoldDB" id="E9HI14"/>
<protein>
    <submittedName>
        <fullName evidence="1">Uncharacterized protein</fullName>
    </submittedName>
</protein>
<dbReference type="HOGENOM" id="CLU_909897_0_0_1"/>
<name>E9HI14_DAPPU</name>
<dbReference type="PhylomeDB" id="E9HI14"/>
<gene>
    <name evidence="1" type="ORF">DAPPUDRAFT_114407</name>
</gene>
<dbReference type="KEGG" id="dpx:DAPPUDRAFT_114407"/>
<dbReference type="InParanoid" id="E9HI14"/>
<evidence type="ECO:0000313" key="2">
    <source>
        <dbReference type="Proteomes" id="UP000000305"/>
    </source>
</evidence>
<organism evidence="1 2">
    <name type="scientific">Daphnia pulex</name>
    <name type="common">Water flea</name>
    <dbReference type="NCBI Taxonomy" id="6669"/>
    <lineage>
        <taxon>Eukaryota</taxon>
        <taxon>Metazoa</taxon>
        <taxon>Ecdysozoa</taxon>
        <taxon>Arthropoda</taxon>
        <taxon>Crustacea</taxon>
        <taxon>Branchiopoda</taxon>
        <taxon>Diplostraca</taxon>
        <taxon>Cladocera</taxon>
        <taxon>Anomopoda</taxon>
        <taxon>Daphniidae</taxon>
        <taxon>Daphnia</taxon>
    </lineage>
</organism>
<proteinExistence type="predicted"/>
<evidence type="ECO:0000313" key="1">
    <source>
        <dbReference type="EMBL" id="EFX68573.1"/>
    </source>
</evidence>
<dbReference type="EMBL" id="GL732652">
    <property type="protein sequence ID" value="EFX68573.1"/>
    <property type="molecule type" value="Genomic_DNA"/>
</dbReference>
<keyword evidence="2" id="KW-1185">Reference proteome</keyword>
<sequence>MANIWNQPLTREQLLAQQKTIKLTTDEEIIATGIRRILFWALTTYLSPLLSNDIKSKGKDLESNRKIDAFFSFKVMIQEFQKDRNFFDHYDHETQSILYTAMLGRNAVIHSYLPILLLDGEKYLLSWIAVCRLINQTVAADQLQHLYQQVYAGAISPLRNQTDINFSLPDFVKPFLLRPDNMSVKDFDLSLKIQVKMFEAESVYFGPALRAYIVKQPWGSNYFNSVVDSQTYLEDLITRSPTNKQYNLLRDAKFARNKLCHAELIPLLENQDEFLISWIEVCDKLGEVEASAKILKIRNFLKSLNT</sequence>
<dbReference type="Proteomes" id="UP000000305">
    <property type="component" value="Unassembled WGS sequence"/>
</dbReference>
<reference evidence="1 2" key="1">
    <citation type="journal article" date="2011" name="Science">
        <title>The ecoresponsive genome of Daphnia pulex.</title>
        <authorList>
            <person name="Colbourne J.K."/>
            <person name="Pfrender M.E."/>
            <person name="Gilbert D."/>
            <person name="Thomas W.K."/>
            <person name="Tucker A."/>
            <person name="Oakley T.H."/>
            <person name="Tokishita S."/>
            <person name="Aerts A."/>
            <person name="Arnold G.J."/>
            <person name="Basu M.K."/>
            <person name="Bauer D.J."/>
            <person name="Caceres C.E."/>
            <person name="Carmel L."/>
            <person name="Casola C."/>
            <person name="Choi J.H."/>
            <person name="Detter J.C."/>
            <person name="Dong Q."/>
            <person name="Dusheyko S."/>
            <person name="Eads B.D."/>
            <person name="Frohlich T."/>
            <person name="Geiler-Samerotte K.A."/>
            <person name="Gerlach D."/>
            <person name="Hatcher P."/>
            <person name="Jogdeo S."/>
            <person name="Krijgsveld J."/>
            <person name="Kriventseva E.V."/>
            <person name="Kultz D."/>
            <person name="Laforsch C."/>
            <person name="Lindquist E."/>
            <person name="Lopez J."/>
            <person name="Manak J.R."/>
            <person name="Muller J."/>
            <person name="Pangilinan J."/>
            <person name="Patwardhan R.P."/>
            <person name="Pitluck S."/>
            <person name="Pritham E.J."/>
            <person name="Rechtsteiner A."/>
            <person name="Rho M."/>
            <person name="Rogozin I.B."/>
            <person name="Sakarya O."/>
            <person name="Salamov A."/>
            <person name="Schaack S."/>
            <person name="Shapiro H."/>
            <person name="Shiga Y."/>
            <person name="Skalitzky C."/>
            <person name="Smith Z."/>
            <person name="Souvorov A."/>
            <person name="Sung W."/>
            <person name="Tang Z."/>
            <person name="Tsuchiya D."/>
            <person name="Tu H."/>
            <person name="Vos H."/>
            <person name="Wang M."/>
            <person name="Wolf Y.I."/>
            <person name="Yamagata H."/>
            <person name="Yamada T."/>
            <person name="Ye Y."/>
            <person name="Shaw J.R."/>
            <person name="Andrews J."/>
            <person name="Crease T.J."/>
            <person name="Tang H."/>
            <person name="Lucas S.M."/>
            <person name="Robertson H.M."/>
            <person name="Bork P."/>
            <person name="Koonin E.V."/>
            <person name="Zdobnov E.M."/>
            <person name="Grigoriev I.V."/>
            <person name="Lynch M."/>
            <person name="Boore J.L."/>
        </authorList>
    </citation>
    <scope>NUCLEOTIDE SEQUENCE [LARGE SCALE GENOMIC DNA]</scope>
</reference>